<dbReference type="InterPro" id="IPR027477">
    <property type="entry name" value="Succ_DH/fumarate_Rdtase_cat_sf"/>
</dbReference>
<evidence type="ECO:0000256" key="2">
    <source>
        <dbReference type="ARBA" id="ARBA00022630"/>
    </source>
</evidence>
<dbReference type="GO" id="GO:0047571">
    <property type="term" value="F:3-oxosteroid 1-dehydrogenase activity"/>
    <property type="evidence" value="ECO:0007669"/>
    <property type="project" value="UniProtKB-EC"/>
</dbReference>
<dbReference type="InterPro" id="IPR003953">
    <property type="entry name" value="FAD-dep_OxRdtase_2_FAD-bd"/>
</dbReference>
<comment type="caution">
    <text evidence="11">The sequence shown here is derived from an EMBL/GenBank/DDBJ whole genome shotgun (WGS) entry which is preliminary data.</text>
</comment>
<evidence type="ECO:0000256" key="4">
    <source>
        <dbReference type="ARBA" id="ARBA00023002"/>
    </source>
</evidence>
<dbReference type="EC" id="1.3.99.4" evidence="8"/>
<dbReference type="PANTHER" id="PTHR43400:SF10">
    <property type="entry name" value="3-OXOSTEROID 1-DEHYDROGENASE"/>
    <property type="match status" value="1"/>
</dbReference>
<keyword evidence="4" id="KW-0560">Oxidoreductase</keyword>
<comment type="cofactor">
    <cofactor evidence="1">
        <name>FAD</name>
        <dbReference type="ChEBI" id="CHEBI:57692"/>
    </cofactor>
</comment>
<keyword evidence="3" id="KW-0274">FAD</keyword>
<dbReference type="Proteomes" id="UP000247781">
    <property type="component" value="Unassembled WGS sequence"/>
</dbReference>
<evidence type="ECO:0000256" key="9">
    <source>
        <dbReference type="ARBA" id="ARBA00069709"/>
    </source>
</evidence>
<evidence type="ECO:0000256" key="8">
    <source>
        <dbReference type="ARBA" id="ARBA00066536"/>
    </source>
</evidence>
<evidence type="ECO:0000256" key="5">
    <source>
        <dbReference type="ARBA" id="ARBA00023221"/>
    </source>
</evidence>
<dbReference type="InterPro" id="IPR036188">
    <property type="entry name" value="FAD/NAD-bd_sf"/>
</dbReference>
<organism evidence="11 12">
    <name type="scientific">Mycolicibacterium moriokaense</name>
    <dbReference type="NCBI Taxonomy" id="39691"/>
    <lineage>
        <taxon>Bacteria</taxon>
        <taxon>Bacillati</taxon>
        <taxon>Actinomycetota</taxon>
        <taxon>Actinomycetes</taxon>
        <taxon>Mycobacteriales</taxon>
        <taxon>Mycobacteriaceae</taxon>
        <taxon>Mycolicibacterium</taxon>
    </lineage>
</organism>
<accession>A0A318H922</accession>
<dbReference type="PANTHER" id="PTHR43400">
    <property type="entry name" value="FUMARATE REDUCTASE"/>
    <property type="match status" value="1"/>
</dbReference>
<evidence type="ECO:0000256" key="7">
    <source>
        <dbReference type="ARBA" id="ARBA00061147"/>
    </source>
</evidence>
<evidence type="ECO:0000256" key="6">
    <source>
        <dbReference type="ARBA" id="ARBA00051951"/>
    </source>
</evidence>
<gene>
    <name evidence="11" type="ORF">C8E89_12688</name>
</gene>
<keyword evidence="12" id="KW-1185">Reference proteome</keyword>
<keyword evidence="5" id="KW-0443">Lipid metabolism</keyword>
<feature type="domain" description="FAD-dependent oxidoreductase 2 FAD-binding" evidence="10">
    <location>
        <begin position="11"/>
        <end position="548"/>
    </location>
</feature>
<dbReference type="FunFam" id="3.50.50.60:FF:000208">
    <property type="entry name" value="3-ketosteroid dehydrogenase"/>
    <property type="match status" value="1"/>
</dbReference>
<evidence type="ECO:0000259" key="10">
    <source>
        <dbReference type="Pfam" id="PF00890"/>
    </source>
</evidence>
<keyword evidence="5" id="KW-0753">Steroid metabolism</keyword>
<evidence type="ECO:0000313" key="12">
    <source>
        <dbReference type="Proteomes" id="UP000247781"/>
    </source>
</evidence>
<evidence type="ECO:0000256" key="3">
    <source>
        <dbReference type="ARBA" id="ARBA00022827"/>
    </source>
</evidence>
<comment type="similarity">
    <text evidence="7">Belongs to the FAD-dependent oxidoreductase 2 family. 3-oxosteroid dehydrogenase subfamily.</text>
</comment>
<dbReference type="Gene3D" id="3.50.50.60">
    <property type="entry name" value="FAD/NAD(P)-binding domain"/>
    <property type="match status" value="2"/>
</dbReference>
<reference evidence="12" key="1">
    <citation type="submission" date="2018-05" db="EMBL/GenBank/DDBJ databases">
        <authorList>
            <person name="Deangelis K."/>
            <person name="Huntemann M."/>
            <person name="Clum A."/>
            <person name="Pillay M."/>
            <person name="Palaniappan K."/>
            <person name="Varghese N."/>
            <person name="Mikhailova N."/>
            <person name="Stamatis D."/>
            <person name="Reddy T."/>
            <person name="Daum C."/>
            <person name="Shapiro N."/>
            <person name="Ivanova N."/>
            <person name="Kyrpides N."/>
            <person name="Woyke T."/>
        </authorList>
    </citation>
    <scope>NUCLEOTIDE SEQUENCE [LARGE SCALE GENOMIC DNA]</scope>
    <source>
        <strain evidence="12">GAS496</strain>
    </source>
</reference>
<dbReference type="Pfam" id="PF00890">
    <property type="entry name" value="FAD_binding_2"/>
    <property type="match status" value="1"/>
</dbReference>
<dbReference type="PRINTS" id="PR00411">
    <property type="entry name" value="PNDRDTASEI"/>
</dbReference>
<name>A0A318H922_9MYCO</name>
<dbReference type="NCBIfam" id="NF009473">
    <property type="entry name" value="PRK12835.1"/>
    <property type="match status" value="1"/>
</dbReference>
<reference evidence="11 12" key="2">
    <citation type="submission" date="2018-06" db="EMBL/GenBank/DDBJ databases">
        <title>Sequencing of bacterial isolates from soil warming experiment in Harvard Forest, Massachusetts, USA.</title>
        <authorList>
            <person name="Deangelis K.PhD."/>
        </authorList>
    </citation>
    <scope>NUCLEOTIDE SEQUENCE [LARGE SCALE GENOMIC DNA]</scope>
    <source>
        <strain evidence="11 12">GAS496</strain>
    </source>
</reference>
<dbReference type="SUPFAM" id="SSF51905">
    <property type="entry name" value="FAD/NAD(P)-binding domain"/>
    <property type="match status" value="1"/>
</dbReference>
<dbReference type="EMBL" id="QJJU01000026">
    <property type="protein sequence ID" value="PXX02313.1"/>
    <property type="molecule type" value="Genomic_DNA"/>
</dbReference>
<dbReference type="RefSeq" id="WP_110319334.1">
    <property type="nucleotide sequence ID" value="NZ_QJJU01000026.1"/>
</dbReference>
<dbReference type="Gene3D" id="3.90.700.10">
    <property type="entry name" value="Succinate dehydrogenase/fumarate reductase flavoprotein, catalytic domain"/>
    <property type="match status" value="1"/>
</dbReference>
<dbReference type="OrthoDB" id="353581at2"/>
<keyword evidence="2" id="KW-0285">Flavoprotein</keyword>
<dbReference type="SUPFAM" id="SSF56425">
    <property type="entry name" value="Succinate dehydrogenase/fumarate reductase flavoprotein, catalytic domain"/>
    <property type="match status" value="1"/>
</dbReference>
<dbReference type="GO" id="GO:0008202">
    <property type="term" value="P:steroid metabolic process"/>
    <property type="evidence" value="ECO:0007669"/>
    <property type="project" value="UniProtKB-KW"/>
</dbReference>
<dbReference type="AlphaFoldDB" id="A0A318H922"/>
<protein>
    <recommendedName>
        <fullName evidence="9">3-oxosteroid 1-dehydrogenase</fullName>
        <ecNumber evidence="8">1.3.99.4</ecNumber>
    </recommendedName>
</protein>
<evidence type="ECO:0000313" key="11">
    <source>
        <dbReference type="EMBL" id="PXX02313.1"/>
    </source>
</evidence>
<evidence type="ECO:0000256" key="1">
    <source>
        <dbReference type="ARBA" id="ARBA00001974"/>
    </source>
</evidence>
<sequence length="578" mass="63414">MTTNEFDHTVDVLVVGSGGGGMTAALAADASGLDTLVVEKSPQFGGSTALSGGGIWVPGAPSQRKAGYVPDPDAVFEYLQRITGGLVSDARLRQYVEAAPAMMEFLENLSPWFEFVWKPGYADYYPELPGGSELGSTINVPEIDLRKLGDEEENLLHPLAMAPKGIWFAPKDLRLFYQVRQNWRGKAVLVKLIWRMFRARVFSDRMAAIGQSLAARMRLALKQQDVPLWLDSPMTELITDEDGTVTGAVVEQDGAQRRIHARRGVILASGGFDHDMAWRRQHLPVLEKDWSFGNPAAMGDGIRAGEKVGGSTDLLDEAWWFPAICWPDGRLQFMLNERMMPSQFVVNGDGKRFINEAAPYMDFAHAMIEGQRSGVAHIPCWLITDIRSFHRYVVAGHLPIPKVPFAPVPTGWKVPKAWLESGVVKEANSFEELAAKIEVPAESLRATADRFNELARNGHDDDFDRGDSAYDNYYGDPTLPNPNLYPLGKAPYYAFQIILGDLGTSGGLRTDEFARVLRDDDTVVKGLYAVGNASAAVMGRSYAGAGATIGPAMTFGYIAAKHIAHQQSDSRSQSEVTT</sequence>
<proteinExistence type="inferred from homology"/>
<dbReference type="InterPro" id="IPR050315">
    <property type="entry name" value="FAD-oxidoreductase_2"/>
</dbReference>
<comment type="catalytic activity">
    <reaction evidence="6">
        <text>a 3-oxosteroid + A = a 3-oxo-Delta(1)-steroid + AH2</text>
        <dbReference type="Rhea" id="RHEA:13329"/>
        <dbReference type="ChEBI" id="CHEBI:13193"/>
        <dbReference type="ChEBI" id="CHEBI:17499"/>
        <dbReference type="ChEBI" id="CHEBI:20156"/>
        <dbReference type="ChEBI" id="CHEBI:47788"/>
        <dbReference type="EC" id="1.3.99.4"/>
    </reaction>
</comment>